<dbReference type="Proteomes" id="UP001630127">
    <property type="component" value="Unassembled WGS sequence"/>
</dbReference>
<dbReference type="EMBL" id="JBJUIK010000006">
    <property type="protein sequence ID" value="KAL3526191.1"/>
    <property type="molecule type" value="Genomic_DNA"/>
</dbReference>
<reference evidence="2 3" key="1">
    <citation type="submission" date="2024-11" db="EMBL/GenBank/DDBJ databases">
        <title>A near-complete genome assembly of Cinchona calisaya.</title>
        <authorList>
            <person name="Lian D.C."/>
            <person name="Zhao X.W."/>
            <person name="Wei L."/>
        </authorList>
    </citation>
    <scope>NUCLEOTIDE SEQUENCE [LARGE SCALE GENOMIC DNA]</scope>
    <source>
        <tissue evidence="2">Nenye</tissue>
    </source>
</reference>
<name>A0ABD3A371_9GENT</name>
<keyword evidence="3" id="KW-1185">Reference proteome</keyword>
<organism evidence="2 3">
    <name type="scientific">Cinchona calisaya</name>
    <dbReference type="NCBI Taxonomy" id="153742"/>
    <lineage>
        <taxon>Eukaryota</taxon>
        <taxon>Viridiplantae</taxon>
        <taxon>Streptophyta</taxon>
        <taxon>Embryophyta</taxon>
        <taxon>Tracheophyta</taxon>
        <taxon>Spermatophyta</taxon>
        <taxon>Magnoliopsida</taxon>
        <taxon>eudicotyledons</taxon>
        <taxon>Gunneridae</taxon>
        <taxon>Pentapetalae</taxon>
        <taxon>asterids</taxon>
        <taxon>lamiids</taxon>
        <taxon>Gentianales</taxon>
        <taxon>Rubiaceae</taxon>
        <taxon>Cinchonoideae</taxon>
        <taxon>Cinchoneae</taxon>
        <taxon>Cinchona</taxon>
    </lineage>
</organism>
<comment type="caution">
    <text evidence="2">The sequence shown here is derived from an EMBL/GenBank/DDBJ whole genome shotgun (WGS) entry which is preliminary data.</text>
</comment>
<protein>
    <submittedName>
        <fullName evidence="2">Uncharacterized protein</fullName>
    </submittedName>
</protein>
<dbReference type="PANTHER" id="PTHR36030">
    <property type="entry name" value="CALMODULIN-BINDING DOMAIN-CONTAINING PROTEIN"/>
    <property type="match status" value="1"/>
</dbReference>
<dbReference type="AlphaFoldDB" id="A0ABD3A371"/>
<sequence length="127" mass="14099">MEFKSNNRNKLKGLVKGKLVMMSFYKPTSKPPSYSTTAGSKVMKKPSTTNAPSPVEFMVKPEKVTPQPAKQMVSILLPQERSLDSVSNYANTSNIVDSYYATVAADEGVDNEAAIYISTVRERFRLQ</sequence>
<proteinExistence type="predicted"/>
<evidence type="ECO:0000313" key="2">
    <source>
        <dbReference type="EMBL" id="KAL3526191.1"/>
    </source>
</evidence>
<evidence type="ECO:0000256" key="1">
    <source>
        <dbReference type="SAM" id="MobiDB-lite"/>
    </source>
</evidence>
<evidence type="ECO:0000313" key="3">
    <source>
        <dbReference type="Proteomes" id="UP001630127"/>
    </source>
</evidence>
<feature type="region of interest" description="Disordered" evidence="1">
    <location>
        <begin position="28"/>
        <end position="54"/>
    </location>
</feature>
<gene>
    <name evidence="2" type="ORF">ACH5RR_014563</name>
</gene>
<accession>A0ABD3A371</accession>
<dbReference type="PANTHER" id="PTHR36030:SF1">
    <property type="entry name" value="CALMODULIN-BINDING DOMAIN-CONTAINING PROTEIN"/>
    <property type="match status" value="1"/>
</dbReference>